<evidence type="ECO:0000313" key="1">
    <source>
        <dbReference type="EMBL" id="KAI4306231.1"/>
    </source>
</evidence>
<accession>A0ACB9LAE5</accession>
<organism evidence="1 2">
    <name type="scientific">Bauhinia variegata</name>
    <name type="common">Purple orchid tree</name>
    <name type="synonym">Phanera variegata</name>
    <dbReference type="NCBI Taxonomy" id="167791"/>
    <lineage>
        <taxon>Eukaryota</taxon>
        <taxon>Viridiplantae</taxon>
        <taxon>Streptophyta</taxon>
        <taxon>Embryophyta</taxon>
        <taxon>Tracheophyta</taxon>
        <taxon>Spermatophyta</taxon>
        <taxon>Magnoliopsida</taxon>
        <taxon>eudicotyledons</taxon>
        <taxon>Gunneridae</taxon>
        <taxon>Pentapetalae</taxon>
        <taxon>rosids</taxon>
        <taxon>fabids</taxon>
        <taxon>Fabales</taxon>
        <taxon>Fabaceae</taxon>
        <taxon>Cercidoideae</taxon>
        <taxon>Cercideae</taxon>
        <taxon>Bauhiniinae</taxon>
        <taxon>Bauhinia</taxon>
    </lineage>
</organism>
<proteinExistence type="predicted"/>
<name>A0ACB9LAE5_BAUVA</name>
<keyword evidence="2" id="KW-1185">Reference proteome</keyword>
<dbReference type="EMBL" id="CM039437">
    <property type="protein sequence ID" value="KAI4306231.1"/>
    <property type="molecule type" value="Genomic_DNA"/>
</dbReference>
<reference evidence="1 2" key="1">
    <citation type="journal article" date="2022" name="DNA Res.">
        <title>Chromosomal-level genome assembly of the orchid tree Bauhinia variegata (Leguminosae; Cercidoideae) supports the allotetraploid origin hypothesis of Bauhinia.</title>
        <authorList>
            <person name="Zhong Y."/>
            <person name="Chen Y."/>
            <person name="Zheng D."/>
            <person name="Pang J."/>
            <person name="Liu Y."/>
            <person name="Luo S."/>
            <person name="Meng S."/>
            <person name="Qian L."/>
            <person name="Wei D."/>
            <person name="Dai S."/>
            <person name="Zhou R."/>
        </authorList>
    </citation>
    <scope>NUCLEOTIDE SEQUENCE [LARGE SCALE GENOMIC DNA]</scope>
    <source>
        <strain evidence="1">BV-YZ2020</strain>
    </source>
</reference>
<protein>
    <submittedName>
        <fullName evidence="1">Uncharacterized protein</fullName>
    </submittedName>
</protein>
<sequence>MASGEYSPLFETKRDKARVIRRLSAISLFVSHCLIWVYRLNHISENGGRWVWFGLLASELWFGLYCVITQALRWNIVFRQPFPDRLSQRYEGRLPKVDIFVCTADPEIEPPTMVINTVLSMMAYDYPTENLSVYLSDDAASEVTFYAMLEASDFAKHWLPFCKRFKVEPRSPAAYFRQDYSLAGDANLLMQLAHVKKLYENMEKRIENVAKLGRVTEEIRSNHKGFSQWKSYSSRQDHDAIIQILLDKKDPKSKDVDGSVLPTLIYLAREKRPQYHHNFKAGAMNSLIRVSSKISNGDIILNVDCDMYSNNSQSLRGALCFFMDEEKGHEIAYVQCPQDFENVTKNDLYGSALSVIFLVELPSADGYGGPLYCGSGCFHRRESLSVRKFSDQYKKNWKTENGQVIETSLDELEEKSKALASCVYEENTLWGKGMGLEYGCAVEDVITGLSIQCQGWKSVCYNPPRKAFLGVAPSTLPQTLVQFKRWSEGDCQILLSKYSPAWCARGRISIGLRMAYLTYCLWPPCSLPTLYYSIIPSLYLLKGISLFPQMSSPWFIPFAYVTLGESIYSLYEFLWIGGTIKGWWNDQRIWLYKKSSSFLFALIDIMLKQIGLSDLSFKITPKVVEEEVSQRFEKEVMEFGDSSPMFTLLATLAMLNLFCFLVVLKDAILSGLGVIQTMIFQVLLCGCYVLINWPLYEGLFLRKDKGRLPSSVAVKSIALALSVCVLFIALH</sequence>
<comment type="caution">
    <text evidence="1">The sequence shown here is derived from an EMBL/GenBank/DDBJ whole genome shotgun (WGS) entry which is preliminary data.</text>
</comment>
<gene>
    <name evidence="1" type="ORF">L6164_029523</name>
</gene>
<evidence type="ECO:0000313" key="2">
    <source>
        <dbReference type="Proteomes" id="UP000828941"/>
    </source>
</evidence>
<dbReference type="Proteomes" id="UP000828941">
    <property type="component" value="Chromosome 12"/>
</dbReference>